<organism evidence="9 10">
    <name type="scientific">Christiangramia lutea</name>
    <dbReference type="NCBI Taxonomy" id="1607951"/>
    <lineage>
        <taxon>Bacteria</taxon>
        <taxon>Pseudomonadati</taxon>
        <taxon>Bacteroidota</taxon>
        <taxon>Flavobacteriia</taxon>
        <taxon>Flavobacteriales</taxon>
        <taxon>Flavobacteriaceae</taxon>
        <taxon>Christiangramia</taxon>
    </lineage>
</organism>
<evidence type="ECO:0000256" key="2">
    <source>
        <dbReference type="ARBA" id="ARBA00022559"/>
    </source>
</evidence>
<evidence type="ECO:0000256" key="7">
    <source>
        <dbReference type="PIRSR" id="PIRSR000239-1"/>
    </source>
</evidence>
<evidence type="ECO:0000256" key="1">
    <source>
        <dbReference type="ARBA" id="ARBA00009796"/>
    </source>
</evidence>
<name>A0A9X1V6C8_9FLAO</name>
<dbReference type="PANTHER" id="PTHR43503:SF4">
    <property type="entry name" value="PEROXIREDOXIN-6"/>
    <property type="match status" value="1"/>
</dbReference>
<feature type="domain" description="Thioredoxin" evidence="8">
    <location>
        <begin position="4"/>
        <end position="160"/>
    </location>
</feature>
<reference evidence="9" key="1">
    <citation type="submission" date="2022-03" db="EMBL/GenBank/DDBJ databases">
        <title>Gramella crocea sp. nov., isolated from activated sludge of a seafood processing plant.</title>
        <authorList>
            <person name="Zhang X."/>
        </authorList>
    </citation>
    <scope>NUCLEOTIDE SEQUENCE</scope>
    <source>
        <strain evidence="9">YJ019</strain>
    </source>
</reference>
<dbReference type="FunFam" id="3.40.30.10:FF:000011">
    <property type="entry name" value="Peroxiredoxin PRX1"/>
    <property type="match status" value="1"/>
</dbReference>
<dbReference type="InterPro" id="IPR024706">
    <property type="entry name" value="Peroxiredoxin_AhpC-typ"/>
</dbReference>
<dbReference type="Gene3D" id="3.40.30.10">
    <property type="entry name" value="Glutaredoxin"/>
    <property type="match status" value="1"/>
</dbReference>
<dbReference type="Proteomes" id="UP001139226">
    <property type="component" value="Unassembled WGS sequence"/>
</dbReference>
<dbReference type="InterPro" id="IPR013766">
    <property type="entry name" value="Thioredoxin_domain"/>
</dbReference>
<dbReference type="PANTHER" id="PTHR43503">
    <property type="entry name" value="MCG48959-RELATED"/>
    <property type="match status" value="1"/>
</dbReference>
<comment type="similarity">
    <text evidence="6">Belongs to the peroxiredoxin family. Prx6 subfamily.</text>
</comment>
<dbReference type="EC" id="1.11.1.24" evidence="9"/>
<dbReference type="Gene3D" id="3.30.1020.10">
    <property type="entry name" value="Antioxidant, Horf6, Chain A, domain2"/>
    <property type="match status" value="1"/>
</dbReference>
<dbReference type="InterPro" id="IPR045020">
    <property type="entry name" value="PRX_1cys"/>
</dbReference>
<keyword evidence="10" id="KW-1185">Reference proteome</keyword>
<dbReference type="PIRSF" id="PIRSF000239">
    <property type="entry name" value="AHPC"/>
    <property type="match status" value="1"/>
</dbReference>
<evidence type="ECO:0000259" key="8">
    <source>
        <dbReference type="PROSITE" id="PS51352"/>
    </source>
</evidence>
<dbReference type="Pfam" id="PF00578">
    <property type="entry name" value="AhpC-TSA"/>
    <property type="match status" value="1"/>
</dbReference>
<dbReference type="GO" id="GO:0045454">
    <property type="term" value="P:cell redox homeostasis"/>
    <property type="evidence" value="ECO:0007669"/>
    <property type="project" value="TreeGrafter"/>
</dbReference>
<protein>
    <submittedName>
        <fullName evidence="9">Peroxiredoxin</fullName>
        <ecNumber evidence="9">1.11.1.24</ecNumber>
    </submittedName>
</protein>
<gene>
    <name evidence="9" type="ORF">ML462_09470</name>
</gene>
<keyword evidence="5" id="KW-0676">Redox-active center</keyword>
<evidence type="ECO:0000313" key="10">
    <source>
        <dbReference type="Proteomes" id="UP001139226"/>
    </source>
</evidence>
<keyword evidence="2 9" id="KW-0575">Peroxidase</keyword>
<dbReference type="GO" id="GO:0005829">
    <property type="term" value="C:cytosol"/>
    <property type="evidence" value="ECO:0007669"/>
    <property type="project" value="TreeGrafter"/>
</dbReference>
<dbReference type="InterPro" id="IPR019479">
    <property type="entry name" value="Peroxiredoxin_C"/>
</dbReference>
<keyword evidence="4 9" id="KW-0560">Oxidoreductase</keyword>
<dbReference type="CDD" id="cd03016">
    <property type="entry name" value="PRX_1cys"/>
    <property type="match status" value="1"/>
</dbReference>
<feature type="active site" description="Cysteine sulfenic acid (-SOH) intermediate; for peroxidase activity" evidence="7">
    <location>
        <position position="46"/>
    </location>
</feature>
<dbReference type="EMBL" id="JAKVTV010000003">
    <property type="protein sequence ID" value="MCH4823403.1"/>
    <property type="molecule type" value="Genomic_DNA"/>
</dbReference>
<dbReference type="GO" id="GO:0140824">
    <property type="term" value="F:thioredoxin-dependent peroxiredoxin activity"/>
    <property type="evidence" value="ECO:0007669"/>
    <property type="project" value="UniProtKB-EC"/>
</dbReference>
<dbReference type="InterPro" id="IPR000866">
    <property type="entry name" value="AhpC/TSA"/>
</dbReference>
<evidence type="ECO:0000256" key="5">
    <source>
        <dbReference type="ARBA" id="ARBA00023284"/>
    </source>
</evidence>
<accession>A0A9X1V6C8</accession>
<dbReference type="SUPFAM" id="SSF52833">
    <property type="entry name" value="Thioredoxin-like"/>
    <property type="match status" value="1"/>
</dbReference>
<evidence type="ECO:0000256" key="6">
    <source>
        <dbReference type="ARBA" id="ARBA00025719"/>
    </source>
</evidence>
<evidence type="ECO:0000256" key="4">
    <source>
        <dbReference type="ARBA" id="ARBA00023002"/>
    </source>
</evidence>
<proteinExistence type="inferred from homology"/>
<dbReference type="RefSeq" id="WP_240713580.1">
    <property type="nucleotide sequence ID" value="NZ_JAKVTV010000003.1"/>
</dbReference>
<comment type="caution">
    <text evidence="9">The sequence shown here is derived from an EMBL/GenBank/DDBJ whole genome shotgun (WGS) entry which is preliminary data.</text>
</comment>
<dbReference type="Pfam" id="PF10417">
    <property type="entry name" value="1-cysPrx_C"/>
    <property type="match status" value="1"/>
</dbReference>
<dbReference type="NCBIfam" id="NF009668">
    <property type="entry name" value="PRK13189.1"/>
    <property type="match status" value="1"/>
</dbReference>
<sequence>MSDLKLGDKAPNFDAETSEGKINFYDYLGDSWGILFSHPADYTPVCTTELGTVANYKKEFEKRNVKVMALSVDGLESHKGWIKDINETQNTTVNFPIIADEDRKVSDLYGMIHPKADDTLTVRSVFVIAPDKSIKMTLTYPASTGRNFDELLRVIDSLQLTAYNKVATPANWKHGEDVVISPSVTNEEADKMFPKGYKEIKPYLRMTPEPELNN</sequence>
<dbReference type="FunFam" id="3.30.1020.10:FF:000001">
    <property type="entry name" value="1-Cys peroxiredoxin"/>
    <property type="match status" value="1"/>
</dbReference>
<dbReference type="InterPro" id="IPR036249">
    <property type="entry name" value="Thioredoxin-like_sf"/>
</dbReference>
<evidence type="ECO:0000313" key="9">
    <source>
        <dbReference type="EMBL" id="MCH4823403.1"/>
    </source>
</evidence>
<dbReference type="PROSITE" id="PS51352">
    <property type="entry name" value="THIOREDOXIN_2"/>
    <property type="match status" value="1"/>
</dbReference>
<comment type="similarity">
    <text evidence="1">Belongs to the peroxiredoxin family. AhpC/Prx1 subfamily.</text>
</comment>
<evidence type="ECO:0000256" key="3">
    <source>
        <dbReference type="ARBA" id="ARBA00022862"/>
    </source>
</evidence>
<dbReference type="AlphaFoldDB" id="A0A9X1V6C8"/>
<keyword evidence="3" id="KW-0049">Antioxidant</keyword>